<evidence type="ECO:0000313" key="2">
    <source>
        <dbReference type="EMBL" id="CAJ1391929.1"/>
    </source>
</evidence>
<dbReference type="AlphaFoldDB" id="A0AA36MYZ9"/>
<accession>A0AA36MYZ9</accession>
<proteinExistence type="predicted"/>
<evidence type="ECO:0000256" key="1">
    <source>
        <dbReference type="SAM" id="MobiDB-lite"/>
    </source>
</evidence>
<protein>
    <submittedName>
        <fullName evidence="2">Uncharacterized protein</fullName>
    </submittedName>
</protein>
<comment type="caution">
    <text evidence="2">The sequence shown here is derived from an EMBL/GenBank/DDBJ whole genome shotgun (WGS) entry which is preliminary data.</text>
</comment>
<feature type="region of interest" description="Disordered" evidence="1">
    <location>
        <begin position="851"/>
        <end position="881"/>
    </location>
</feature>
<organism evidence="2 3">
    <name type="scientific">Effrenium voratum</name>
    <dbReference type="NCBI Taxonomy" id="2562239"/>
    <lineage>
        <taxon>Eukaryota</taxon>
        <taxon>Sar</taxon>
        <taxon>Alveolata</taxon>
        <taxon>Dinophyceae</taxon>
        <taxon>Suessiales</taxon>
        <taxon>Symbiodiniaceae</taxon>
        <taxon>Effrenium</taxon>
    </lineage>
</organism>
<name>A0AA36MYZ9_9DINO</name>
<evidence type="ECO:0000313" key="3">
    <source>
        <dbReference type="Proteomes" id="UP001178507"/>
    </source>
</evidence>
<dbReference type="EMBL" id="CAUJNA010002225">
    <property type="protein sequence ID" value="CAJ1391929.1"/>
    <property type="molecule type" value="Genomic_DNA"/>
</dbReference>
<gene>
    <name evidence="2" type="ORF">EVOR1521_LOCUS17159</name>
</gene>
<keyword evidence="3" id="KW-1185">Reference proteome</keyword>
<reference evidence="2" key="1">
    <citation type="submission" date="2023-08" db="EMBL/GenBank/DDBJ databases">
        <authorList>
            <person name="Chen Y."/>
            <person name="Shah S."/>
            <person name="Dougan E. K."/>
            <person name="Thang M."/>
            <person name="Chan C."/>
        </authorList>
    </citation>
    <scope>NUCLEOTIDE SEQUENCE</scope>
</reference>
<sequence>MTSWFTSSAEELRRQFEQLAGGKVDDKFISDDVGLGSLLQQGQKVLRATESAAEQVQHSVQQSVQRLASEADEGLQSVRGFAAAVGWSGQRAAADLQRSDLVSLYTSELESLGSFAEPDVRSEAAQVAAAAQTLSLWNQRLQGDFDSEGHRLAAPGLRGLIHTECLPVALRTLAAGRRRRPLLGRAAAVAAECASIRSQKELDGKGPEQKPDLSEAAVGEQLARLMLRASEAPEALIAQLLALLAEAAEAADRCGGALAEEKNPAEEDVAWVVNLILATLAEKGEADALASQRLEKALLSALENFAKASEVSESSSSTPQHVAASSKAAPFAGGGRPDIGGDVWACWPVDGQWYRAQVRGFAPRDRVRVTWCARPPGDENNEYAELGEDSELFNELSSSSVMRVDASIRRPLPAVLSQAPNEGFWNQSLHKVEAHSRNFQHLRHIGKQLDFHLDWDSTMCGEHEEQTWRYVPEDGCHIDIRSVPSVSGHRTNERLISGEVFKVSETFEGSDGTLFLKLADGRGWVFESKAGIGTLCVRCQTDSESEGHSDDVSCQERPPLSGAAETLSAWRVEIEERAEALGNVAGDCEEEVKTFKAQISTSTAAMSTELEALHAEQATTRVRADNLRMRREELLAQLLAVEEELCEVESADKALDHRESQLKNSMARVSTELAEQLESSQETGLVAACRQRVLQGTVAASKELEEQIAERAASAIAAHHSRKRLGSQQRKVGSAALESDRLRHQELQELLSSWQELIWGPSSGALVANAGAAALVTAHLQAVGLVEDAQKDAEEIAASSGVYGLEGFWKSGTSSKTALSRQMGRASAAYKLMREQLCENLARLGELQCSRPNCSSRSSSGSLSGGGEQPKGVPDRGVDGI</sequence>
<dbReference type="Proteomes" id="UP001178507">
    <property type="component" value="Unassembled WGS sequence"/>
</dbReference>